<dbReference type="PANTHER" id="PTHR43033:SF1">
    <property type="entry name" value="TRNA(ILE)-LYSIDINE SYNTHASE-RELATED"/>
    <property type="match status" value="1"/>
</dbReference>
<dbReference type="EMBL" id="CP154834">
    <property type="protein sequence ID" value="XAO74516.1"/>
    <property type="molecule type" value="Genomic_DNA"/>
</dbReference>
<keyword evidence="9" id="KW-1185">Reference proteome</keyword>
<keyword evidence="3" id="KW-0819">tRNA processing</keyword>
<gene>
    <name evidence="8" type="primary">tilS</name>
    <name evidence="8" type="ORF">AAFP95_23635</name>
</gene>
<name>A0AAU6WQ21_9FLAO</name>
<dbReference type="GO" id="GO:0032267">
    <property type="term" value="F:tRNA(Ile)-lysidine synthase activity"/>
    <property type="evidence" value="ECO:0007669"/>
    <property type="project" value="UniProtKB-EC"/>
</dbReference>
<dbReference type="InterPro" id="IPR011063">
    <property type="entry name" value="TilS/TtcA_N"/>
</dbReference>
<dbReference type="InterPro" id="IPR012795">
    <property type="entry name" value="tRNA_Ile_lys_synt_N"/>
</dbReference>
<evidence type="ECO:0000256" key="1">
    <source>
        <dbReference type="ARBA" id="ARBA00013267"/>
    </source>
</evidence>
<keyword evidence="4" id="KW-0547">Nucleotide-binding</keyword>
<protein>
    <recommendedName>
        <fullName evidence="1">tRNA(Ile)-lysidine synthetase</fullName>
        <ecNumber evidence="1">6.3.4.19</ecNumber>
    </recommendedName>
</protein>
<dbReference type="AlphaFoldDB" id="A0AAU6WQ21"/>
<evidence type="ECO:0000313" key="8">
    <source>
        <dbReference type="EMBL" id="XAO74516.1"/>
    </source>
</evidence>
<dbReference type="NCBIfam" id="TIGR02432">
    <property type="entry name" value="lysidine_TilS_N"/>
    <property type="match status" value="1"/>
</dbReference>
<accession>A0AAU6WQ21</accession>
<dbReference type="PANTHER" id="PTHR43033">
    <property type="entry name" value="TRNA(ILE)-LYSIDINE SYNTHASE-RELATED"/>
    <property type="match status" value="1"/>
</dbReference>
<dbReference type="RefSeq" id="WP_345766607.1">
    <property type="nucleotide sequence ID" value="NZ_CP154834.1"/>
</dbReference>
<dbReference type="Gene3D" id="3.40.50.620">
    <property type="entry name" value="HUPs"/>
    <property type="match status" value="1"/>
</dbReference>
<sequence length="189" mass="21885">MLDISAFKNQLALLIHSPENQSYLLAVSGGADSMVLAQCFKTLGIAFQVAHINYKLRGEDSEQDQKVVEDFCKRHYIKFHLYSVSEKDRKPENSIQLWARELRYTFFKQIRKNENLEFLVTAHHLNDQLETFIINLSKAAGINGLSGIPANENHILRPLLPFSKEEIYTFAKENRIEYREDLSNKKVII</sequence>
<dbReference type="GO" id="GO:0005524">
    <property type="term" value="F:ATP binding"/>
    <property type="evidence" value="ECO:0007669"/>
    <property type="project" value="UniProtKB-KW"/>
</dbReference>
<evidence type="ECO:0000259" key="7">
    <source>
        <dbReference type="Pfam" id="PF01171"/>
    </source>
</evidence>
<keyword evidence="5" id="KW-0067">ATP-binding</keyword>
<dbReference type="GO" id="GO:0008033">
    <property type="term" value="P:tRNA processing"/>
    <property type="evidence" value="ECO:0007669"/>
    <property type="project" value="UniProtKB-KW"/>
</dbReference>
<comment type="catalytic activity">
    <reaction evidence="6">
        <text>cytidine(34) in tRNA(Ile2) + L-lysine + ATP = lysidine(34) in tRNA(Ile2) + AMP + diphosphate + H(+)</text>
        <dbReference type="Rhea" id="RHEA:43744"/>
        <dbReference type="Rhea" id="RHEA-COMP:10625"/>
        <dbReference type="Rhea" id="RHEA-COMP:10670"/>
        <dbReference type="ChEBI" id="CHEBI:15378"/>
        <dbReference type="ChEBI" id="CHEBI:30616"/>
        <dbReference type="ChEBI" id="CHEBI:32551"/>
        <dbReference type="ChEBI" id="CHEBI:33019"/>
        <dbReference type="ChEBI" id="CHEBI:82748"/>
        <dbReference type="ChEBI" id="CHEBI:83665"/>
        <dbReference type="ChEBI" id="CHEBI:456215"/>
        <dbReference type="EC" id="6.3.4.19"/>
    </reaction>
</comment>
<evidence type="ECO:0000256" key="6">
    <source>
        <dbReference type="ARBA" id="ARBA00048539"/>
    </source>
</evidence>
<dbReference type="SUPFAM" id="SSF52402">
    <property type="entry name" value="Adenine nucleotide alpha hydrolases-like"/>
    <property type="match status" value="1"/>
</dbReference>
<dbReference type="CDD" id="cd01992">
    <property type="entry name" value="TilS_N"/>
    <property type="match status" value="1"/>
</dbReference>
<evidence type="ECO:0000256" key="4">
    <source>
        <dbReference type="ARBA" id="ARBA00022741"/>
    </source>
</evidence>
<dbReference type="InterPro" id="IPR014729">
    <property type="entry name" value="Rossmann-like_a/b/a_fold"/>
</dbReference>
<dbReference type="Proteomes" id="UP001463665">
    <property type="component" value="Chromosome"/>
</dbReference>
<proteinExistence type="predicted"/>
<evidence type="ECO:0000313" key="9">
    <source>
        <dbReference type="Proteomes" id="UP001463665"/>
    </source>
</evidence>
<dbReference type="EC" id="6.3.4.19" evidence="1"/>
<feature type="domain" description="tRNA(Ile)-lysidine/2-thiocytidine synthase N-terminal" evidence="7">
    <location>
        <begin position="23"/>
        <end position="186"/>
    </location>
</feature>
<keyword evidence="2 8" id="KW-0436">Ligase</keyword>
<dbReference type="InterPro" id="IPR012094">
    <property type="entry name" value="tRNA_Ile_lys_synt"/>
</dbReference>
<reference evidence="8 9" key="1">
    <citation type="submission" date="2024-04" db="EMBL/GenBank/DDBJ databases">
        <title>Genome sequencing and assembly of rice foliar adapted Chryseobacterium endophyticum OsEnb-ALM-A6.</title>
        <authorList>
            <person name="Kumar S."/>
            <person name="Javed M."/>
            <person name="Chouhan V."/>
            <person name="Charishma K."/>
            <person name="Patel A."/>
            <person name="Kumar M."/>
            <person name="Sahu K.P."/>
            <person name="Kumar A."/>
        </authorList>
    </citation>
    <scope>NUCLEOTIDE SEQUENCE [LARGE SCALE GENOMIC DNA]</scope>
    <source>
        <strain evidence="8 9">OsEnb-ALM-A6</strain>
    </source>
</reference>
<evidence type="ECO:0000256" key="2">
    <source>
        <dbReference type="ARBA" id="ARBA00022598"/>
    </source>
</evidence>
<organism evidence="8 9">
    <name type="scientific">Chryseobacterium endophyticum</name>
    <dbReference type="NCBI Taxonomy" id="1854762"/>
    <lineage>
        <taxon>Bacteria</taxon>
        <taxon>Pseudomonadati</taxon>
        <taxon>Bacteroidota</taxon>
        <taxon>Flavobacteriia</taxon>
        <taxon>Flavobacteriales</taxon>
        <taxon>Weeksellaceae</taxon>
        <taxon>Chryseobacterium group</taxon>
        <taxon>Chryseobacterium</taxon>
    </lineage>
</organism>
<evidence type="ECO:0000256" key="3">
    <source>
        <dbReference type="ARBA" id="ARBA00022694"/>
    </source>
</evidence>
<dbReference type="Pfam" id="PF01171">
    <property type="entry name" value="ATP_bind_3"/>
    <property type="match status" value="1"/>
</dbReference>
<evidence type="ECO:0000256" key="5">
    <source>
        <dbReference type="ARBA" id="ARBA00022840"/>
    </source>
</evidence>